<dbReference type="AlphaFoldDB" id="G3HMD3"/>
<dbReference type="InParanoid" id="G3HMD3"/>
<dbReference type="Proteomes" id="UP000001075">
    <property type="component" value="Unassembled WGS sequence"/>
</dbReference>
<gene>
    <name evidence="1" type="ORF">I79_011889</name>
</gene>
<sequence length="75" mass="8854">MAEQLYEWMEPCLESQIYKSTNPEKQNGWKNLSVIPPTHPHLRCWISRVHTLPVFFTKAWWLPSQICDQTIGISL</sequence>
<evidence type="ECO:0000313" key="2">
    <source>
        <dbReference type="Proteomes" id="UP000001075"/>
    </source>
</evidence>
<accession>G3HMD3</accession>
<protein>
    <submittedName>
        <fullName evidence="1">Uncharacterized protein</fullName>
    </submittedName>
</protein>
<name>G3HMD3_CRIGR</name>
<reference evidence="2" key="1">
    <citation type="journal article" date="2011" name="Nat. Biotechnol.">
        <title>The genomic sequence of the Chinese hamster ovary (CHO)-K1 cell line.</title>
        <authorList>
            <person name="Xu X."/>
            <person name="Nagarajan H."/>
            <person name="Lewis N.E."/>
            <person name="Pan S."/>
            <person name="Cai Z."/>
            <person name="Liu X."/>
            <person name="Chen W."/>
            <person name="Xie M."/>
            <person name="Wang W."/>
            <person name="Hammond S."/>
            <person name="Andersen M.R."/>
            <person name="Neff N."/>
            <person name="Passarelli B."/>
            <person name="Koh W."/>
            <person name="Fan H.C."/>
            <person name="Wang J."/>
            <person name="Gui Y."/>
            <person name="Lee K.H."/>
            <person name="Betenbaugh M.J."/>
            <person name="Quake S.R."/>
            <person name="Famili I."/>
            <person name="Palsson B.O."/>
            <person name="Wang J."/>
        </authorList>
    </citation>
    <scope>NUCLEOTIDE SEQUENCE [LARGE SCALE GENOMIC DNA]</scope>
    <source>
        <strain evidence="2">CHO K1 cell line</strain>
    </source>
</reference>
<dbReference type="EMBL" id="JH000507">
    <property type="protein sequence ID" value="EGV93661.1"/>
    <property type="molecule type" value="Genomic_DNA"/>
</dbReference>
<evidence type="ECO:0000313" key="1">
    <source>
        <dbReference type="EMBL" id="EGV93661.1"/>
    </source>
</evidence>
<organism evidence="1 2">
    <name type="scientific">Cricetulus griseus</name>
    <name type="common">Chinese hamster</name>
    <name type="synonym">Cricetulus barabensis griseus</name>
    <dbReference type="NCBI Taxonomy" id="10029"/>
    <lineage>
        <taxon>Eukaryota</taxon>
        <taxon>Metazoa</taxon>
        <taxon>Chordata</taxon>
        <taxon>Craniata</taxon>
        <taxon>Vertebrata</taxon>
        <taxon>Euteleostomi</taxon>
        <taxon>Mammalia</taxon>
        <taxon>Eutheria</taxon>
        <taxon>Euarchontoglires</taxon>
        <taxon>Glires</taxon>
        <taxon>Rodentia</taxon>
        <taxon>Myomorpha</taxon>
        <taxon>Muroidea</taxon>
        <taxon>Cricetidae</taxon>
        <taxon>Cricetinae</taxon>
        <taxon>Cricetulus</taxon>
    </lineage>
</organism>
<proteinExistence type="predicted"/>